<keyword evidence="2" id="KW-1133">Transmembrane helix</keyword>
<proteinExistence type="predicted"/>
<feature type="transmembrane region" description="Helical" evidence="2">
    <location>
        <begin position="156"/>
        <end position="174"/>
    </location>
</feature>
<accession>A0A507CNN2</accession>
<organism evidence="3 4">
    <name type="scientific">Chytriomyces confervae</name>
    <dbReference type="NCBI Taxonomy" id="246404"/>
    <lineage>
        <taxon>Eukaryota</taxon>
        <taxon>Fungi</taxon>
        <taxon>Fungi incertae sedis</taxon>
        <taxon>Chytridiomycota</taxon>
        <taxon>Chytridiomycota incertae sedis</taxon>
        <taxon>Chytridiomycetes</taxon>
        <taxon>Chytridiales</taxon>
        <taxon>Chytriomycetaceae</taxon>
        <taxon>Chytriomyces</taxon>
    </lineage>
</organism>
<evidence type="ECO:0000313" key="3">
    <source>
        <dbReference type="EMBL" id="TPX40723.1"/>
    </source>
</evidence>
<feature type="transmembrane region" description="Helical" evidence="2">
    <location>
        <begin position="130"/>
        <end position="150"/>
    </location>
</feature>
<keyword evidence="4" id="KW-1185">Reference proteome</keyword>
<keyword evidence="2" id="KW-0472">Membrane</keyword>
<feature type="non-terminal residue" evidence="3">
    <location>
        <position position="215"/>
    </location>
</feature>
<dbReference type="STRING" id="246404.A0A507CNN2"/>
<evidence type="ECO:0000313" key="4">
    <source>
        <dbReference type="Proteomes" id="UP000320333"/>
    </source>
</evidence>
<reference evidence="3 4" key="1">
    <citation type="journal article" date="2019" name="Sci. Rep.">
        <title>Comparative genomics of chytrid fungi reveal insights into the obligate biotrophic and pathogenic lifestyle of Synchytrium endobioticum.</title>
        <authorList>
            <person name="van de Vossenberg B.T.L.H."/>
            <person name="Warris S."/>
            <person name="Nguyen H.D.T."/>
            <person name="van Gent-Pelzer M.P.E."/>
            <person name="Joly D.L."/>
            <person name="van de Geest H.C."/>
            <person name="Bonants P.J.M."/>
            <person name="Smith D.S."/>
            <person name="Levesque C.A."/>
            <person name="van der Lee T.A.J."/>
        </authorList>
    </citation>
    <scope>NUCLEOTIDE SEQUENCE [LARGE SCALE GENOMIC DNA]</scope>
    <source>
        <strain evidence="3 4">CBS 675.73</strain>
    </source>
</reference>
<dbReference type="OrthoDB" id="3900342at2759"/>
<feature type="region of interest" description="Disordered" evidence="1">
    <location>
        <begin position="1"/>
        <end position="32"/>
    </location>
</feature>
<gene>
    <name evidence="3" type="ORF">CcCBS67573_g10610</name>
</gene>
<sequence>MQKSAHDVQQTTGTCGFDDKSSRPGAISRPSVVVQTSTAGRRELSALNKIGNKDEYLKKRKLMPAYATSIHVWGFIVGTVISGEFSGFNVGYANGLGSMIVAHVLCSILMGTVSLNLTELATAMPFASGCAAYASGAFNGAVACFIGYAYTFDMVFIGAEATAFIGVALQALFGTETNYKILYYLVTILVCTVINFHPKVYFNVVTAMAAISCLL</sequence>
<dbReference type="EMBL" id="QEAP01001797">
    <property type="protein sequence ID" value="TPX40723.1"/>
    <property type="molecule type" value="Genomic_DNA"/>
</dbReference>
<feature type="transmembrane region" description="Helical" evidence="2">
    <location>
        <begin position="63"/>
        <end position="83"/>
    </location>
</feature>
<protein>
    <recommendedName>
        <fullName evidence="5">Amino acid permease/ SLC12A domain-containing protein</fullName>
    </recommendedName>
</protein>
<keyword evidence="2" id="KW-0812">Transmembrane</keyword>
<dbReference type="Gene3D" id="1.20.1740.10">
    <property type="entry name" value="Amino acid/polyamine transporter I"/>
    <property type="match status" value="1"/>
</dbReference>
<evidence type="ECO:0008006" key="5">
    <source>
        <dbReference type="Google" id="ProtNLM"/>
    </source>
</evidence>
<feature type="transmembrane region" description="Helical" evidence="2">
    <location>
        <begin position="95"/>
        <end position="118"/>
    </location>
</feature>
<evidence type="ECO:0000256" key="1">
    <source>
        <dbReference type="SAM" id="MobiDB-lite"/>
    </source>
</evidence>
<comment type="caution">
    <text evidence="3">The sequence shown here is derived from an EMBL/GenBank/DDBJ whole genome shotgun (WGS) entry which is preliminary data.</text>
</comment>
<dbReference type="Proteomes" id="UP000320333">
    <property type="component" value="Unassembled WGS sequence"/>
</dbReference>
<feature type="transmembrane region" description="Helical" evidence="2">
    <location>
        <begin position="181"/>
        <end position="198"/>
    </location>
</feature>
<name>A0A507CNN2_9FUNG</name>
<evidence type="ECO:0000256" key="2">
    <source>
        <dbReference type="SAM" id="Phobius"/>
    </source>
</evidence>
<dbReference type="AlphaFoldDB" id="A0A507CNN2"/>